<dbReference type="EMBL" id="JANEYF010004517">
    <property type="protein sequence ID" value="KAJ8930926.1"/>
    <property type="molecule type" value="Genomic_DNA"/>
</dbReference>
<keyword evidence="2" id="KW-1185">Reference proteome</keyword>
<dbReference type="PANTHER" id="PTHR10773">
    <property type="entry name" value="DNA-DIRECTED RNA POLYMERASES I, II, AND III SUBUNIT RPABC2"/>
    <property type="match status" value="1"/>
</dbReference>
<evidence type="ECO:0000313" key="1">
    <source>
        <dbReference type="EMBL" id="KAJ8930926.1"/>
    </source>
</evidence>
<gene>
    <name evidence="1" type="ORF">NQ314_016225</name>
</gene>
<protein>
    <submittedName>
        <fullName evidence="1">Uncharacterized protein</fullName>
    </submittedName>
</protein>
<organism evidence="1 2">
    <name type="scientific">Rhamnusium bicolor</name>
    <dbReference type="NCBI Taxonomy" id="1586634"/>
    <lineage>
        <taxon>Eukaryota</taxon>
        <taxon>Metazoa</taxon>
        <taxon>Ecdysozoa</taxon>
        <taxon>Arthropoda</taxon>
        <taxon>Hexapoda</taxon>
        <taxon>Insecta</taxon>
        <taxon>Pterygota</taxon>
        <taxon>Neoptera</taxon>
        <taxon>Endopterygota</taxon>
        <taxon>Coleoptera</taxon>
        <taxon>Polyphaga</taxon>
        <taxon>Cucujiformia</taxon>
        <taxon>Chrysomeloidea</taxon>
        <taxon>Cerambycidae</taxon>
        <taxon>Lepturinae</taxon>
        <taxon>Rhagiini</taxon>
        <taxon>Rhamnusium</taxon>
    </lineage>
</organism>
<evidence type="ECO:0000313" key="2">
    <source>
        <dbReference type="Proteomes" id="UP001162156"/>
    </source>
</evidence>
<dbReference type="PANTHER" id="PTHR10773:SF19">
    <property type="match status" value="1"/>
</dbReference>
<sequence>MPAKIPNISGNICNNENCRLSCNSKFNTDAREQIFKKFYTLDVNSKNALLFKSIIIKPMQRHRKNIVRSKSASFQYSITYNKQIIIVCKNALCSLYRISEKLRVVRTKLTVSSGSAPTPDKRGRHDTRLHKISNETVDAVKDHINQFPAESSHYSRHKIFNKKYLSPELNITKMYNLYIEDCDEKKRPEMYKVKKCTYSKIFSTNFNLSFGHPKSDTCSTCDAGLNTD</sequence>
<name>A0AAV8WZ71_9CUCU</name>
<dbReference type="Proteomes" id="UP001162156">
    <property type="component" value="Unassembled WGS sequence"/>
</dbReference>
<reference evidence="1" key="1">
    <citation type="journal article" date="2023" name="Insect Mol. Biol.">
        <title>Genome sequencing provides insights into the evolution of gene families encoding plant cell wall-degrading enzymes in longhorned beetles.</title>
        <authorList>
            <person name="Shin N.R."/>
            <person name="Okamura Y."/>
            <person name="Kirsch R."/>
            <person name="Pauchet Y."/>
        </authorList>
    </citation>
    <scope>NUCLEOTIDE SEQUENCE</scope>
    <source>
        <strain evidence="1">RBIC_L_NR</strain>
    </source>
</reference>
<comment type="caution">
    <text evidence="1">The sequence shown here is derived from an EMBL/GenBank/DDBJ whole genome shotgun (WGS) entry which is preliminary data.</text>
</comment>
<dbReference type="AlphaFoldDB" id="A0AAV8WZ71"/>
<proteinExistence type="predicted"/>
<accession>A0AAV8WZ71</accession>